<sequence length="240" mass="27215">MEKEVLIEKKKGKGRPFIILLPEGKYEDGAEVLYDSLPDSHNVVLIKIQEVQVNTWLHSVQRLQELIELEGLRHFHFLAFGEASIFPEWYYLLNPKMFRNIIFVDPVSRLYPNKNGFSDYLEFSWENLVDVIEKHLPLGLPLRGGSGHFDSNAYLHRIRCPVLIVSSPEASQGQREEASAMAIKLPTAWHKEISIQDGIKALPLLVQDFLEVPARCSQKSNSSSASKSIPVDNPSKLKAP</sequence>
<evidence type="ECO:0000256" key="1">
    <source>
        <dbReference type="SAM" id="MobiDB-lite"/>
    </source>
</evidence>
<gene>
    <name evidence="2" type="ORF">GYA55_09205</name>
</gene>
<evidence type="ECO:0000313" key="3">
    <source>
        <dbReference type="Proteomes" id="UP000524246"/>
    </source>
</evidence>
<dbReference type="AlphaFoldDB" id="A0A7X9ILT7"/>
<evidence type="ECO:0008006" key="4">
    <source>
        <dbReference type="Google" id="ProtNLM"/>
    </source>
</evidence>
<name>A0A7X9ILT7_9DELT</name>
<dbReference type="EMBL" id="JAAZON010000411">
    <property type="protein sequence ID" value="NMC63330.1"/>
    <property type="molecule type" value="Genomic_DNA"/>
</dbReference>
<proteinExistence type="predicted"/>
<comment type="caution">
    <text evidence="2">The sequence shown here is derived from an EMBL/GenBank/DDBJ whole genome shotgun (WGS) entry which is preliminary data.</text>
</comment>
<feature type="compositionally biased region" description="Low complexity" evidence="1">
    <location>
        <begin position="217"/>
        <end position="228"/>
    </location>
</feature>
<dbReference type="Proteomes" id="UP000524246">
    <property type="component" value="Unassembled WGS sequence"/>
</dbReference>
<organism evidence="2 3">
    <name type="scientific">SAR324 cluster bacterium</name>
    <dbReference type="NCBI Taxonomy" id="2024889"/>
    <lineage>
        <taxon>Bacteria</taxon>
        <taxon>Deltaproteobacteria</taxon>
        <taxon>SAR324 cluster</taxon>
    </lineage>
</organism>
<dbReference type="SUPFAM" id="SSF53474">
    <property type="entry name" value="alpha/beta-Hydrolases"/>
    <property type="match status" value="1"/>
</dbReference>
<feature type="region of interest" description="Disordered" evidence="1">
    <location>
        <begin position="217"/>
        <end position="240"/>
    </location>
</feature>
<accession>A0A7X9ILT7</accession>
<protein>
    <recommendedName>
        <fullName evidence="4">Alpha/beta hydrolase</fullName>
    </recommendedName>
</protein>
<dbReference type="InterPro" id="IPR029058">
    <property type="entry name" value="AB_hydrolase_fold"/>
</dbReference>
<evidence type="ECO:0000313" key="2">
    <source>
        <dbReference type="EMBL" id="NMC63330.1"/>
    </source>
</evidence>
<reference evidence="2 3" key="1">
    <citation type="journal article" date="2020" name="Biotechnol. Biofuels">
        <title>New insights from the biogas microbiome by comprehensive genome-resolved metagenomics of nearly 1600 species originating from multiple anaerobic digesters.</title>
        <authorList>
            <person name="Campanaro S."/>
            <person name="Treu L."/>
            <person name="Rodriguez-R L.M."/>
            <person name="Kovalovszki A."/>
            <person name="Ziels R.M."/>
            <person name="Maus I."/>
            <person name="Zhu X."/>
            <person name="Kougias P.G."/>
            <person name="Basile A."/>
            <person name="Luo G."/>
            <person name="Schluter A."/>
            <person name="Konstantinidis K.T."/>
            <person name="Angelidaki I."/>
        </authorList>
    </citation>
    <scope>NUCLEOTIDE SEQUENCE [LARGE SCALE GENOMIC DNA]</scope>
    <source>
        <strain evidence="2">AS27yjCOA_65</strain>
    </source>
</reference>